<dbReference type="SUPFAM" id="SSF52540">
    <property type="entry name" value="P-loop containing nucleoside triphosphate hydrolases"/>
    <property type="match status" value="1"/>
</dbReference>
<dbReference type="GO" id="GO:0016020">
    <property type="term" value="C:membrane"/>
    <property type="evidence" value="ECO:0007669"/>
    <property type="project" value="InterPro"/>
</dbReference>
<dbReference type="STRING" id="933084.A0A067P5P4"/>
<dbReference type="HOGENOM" id="CLU_034479_2_0_1"/>
<dbReference type="AlphaFoldDB" id="A0A067P5P4"/>
<comment type="similarity">
    <text evidence="1">Belongs to the TRAFAC class dynamin-like GTPase superfamily. IRG family.</text>
</comment>
<feature type="region of interest" description="Disordered" evidence="2">
    <location>
        <begin position="51"/>
        <end position="256"/>
    </location>
</feature>
<organism evidence="4 5">
    <name type="scientific">Jaapia argillacea MUCL 33604</name>
    <dbReference type="NCBI Taxonomy" id="933084"/>
    <lineage>
        <taxon>Eukaryota</taxon>
        <taxon>Fungi</taxon>
        <taxon>Dikarya</taxon>
        <taxon>Basidiomycota</taxon>
        <taxon>Agaricomycotina</taxon>
        <taxon>Agaricomycetes</taxon>
        <taxon>Agaricomycetidae</taxon>
        <taxon>Jaapiales</taxon>
        <taxon>Jaapiaceae</taxon>
        <taxon>Jaapia</taxon>
    </lineage>
</organism>
<sequence length="516" mass="58281">MGAVVSVVIPAVVAGVVGLIRALRSSDVAPNPTMQDVEEAAAEVERQRLAAAAALQKAQDDADEAKRQVDEAKKKAEEAKQRADEAQRRSDDEKRKAEDAKRKIDQEKKEMEDAKNKAEEEKRHAEAEKKKADEERRNAQEAKDKADREKQNAEEARAQADDDRKKAEDARAQAEEDMRKAEDDAKETRRQAEESRLAAEAERKVVEEQKREAEEAFLRAEEERRLAEEEADRARAEQLEADERASEAQRQADVAKAAQQKALENLQWMRGDRPVVWPTLEEIESAKIRFDYTEGKFHFAIAGLAGSGKSSLINAFRGLTNNDPRAANTGIVETTLYVTGYPDPDPKNPFIWYDIPGAGTLEIPDWQYFNAQGLFVFDCIIVLIDNRFSATDIAILENCKRFNIPSYIVRSKANQHVLNIMNDMGYDFMTDDGTQRAQLLPAARARFIAETRQSVKANLEKAELPPKRVYIVSKDAVVTVIQGKAMRKDTLMDEVELVEDILKEATRRRMKPKQKA</sequence>
<dbReference type="Proteomes" id="UP000027265">
    <property type="component" value="Unassembled WGS sequence"/>
</dbReference>
<gene>
    <name evidence="4" type="ORF">JAAARDRAFT_186517</name>
</gene>
<dbReference type="InParanoid" id="A0A067P5P4"/>
<feature type="domain" description="IRG-type G" evidence="3">
    <location>
        <begin position="295"/>
        <end position="489"/>
    </location>
</feature>
<accession>A0A067P5P4</accession>
<dbReference type="PANTHER" id="PTHR14143">
    <property type="entry name" value="INTERFERON-INDUCIBLE GTPASE FAMILY MEMBER"/>
    <property type="match status" value="1"/>
</dbReference>
<evidence type="ECO:0000313" key="4">
    <source>
        <dbReference type="EMBL" id="KDQ50089.1"/>
    </source>
</evidence>
<dbReference type="EMBL" id="KL197766">
    <property type="protein sequence ID" value="KDQ50089.1"/>
    <property type="molecule type" value="Genomic_DNA"/>
</dbReference>
<evidence type="ECO:0000256" key="2">
    <source>
        <dbReference type="SAM" id="MobiDB-lite"/>
    </source>
</evidence>
<keyword evidence="5" id="KW-1185">Reference proteome</keyword>
<dbReference type="Pfam" id="PF05049">
    <property type="entry name" value="IIGP"/>
    <property type="match status" value="1"/>
</dbReference>
<dbReference type="OrthoDB" id="422720at2759"/>
<dbReference type="PROSITE" id="PS51716">
    <property type="entry name" value="G_IRG"/>
    <property type="match status" value="1"/>
</dbReference>
<dbReference type="InterPro" id="IPR007743">
    <property type="entry name" value="Immunity-related_GTPase-like"/>
</dbReference>
<dbReference type="Gene3D" id="3.40.50.300">
    <property type="entry name" value="P-loop containing nucleotide triphosphate hydrolases"/>
    <property type="match status" value="1"/>
</dbReference>
<dbReference type="InterPro" id="IPR030385">
    <property type="entry name" value="G_IRG_dom"/>
</dbReference>
<feature type="compositionally biased region" description="Basic and acidic residues" evidence="2">
    <location>
        <begin position="58"/>
        <end position="247"/>
    </location>
</feature>
<name>A0A067P5P4_9AGAM</name>
<evidence type="ECO:0000313" key="5">
    <source>
        <dbReference type="Proteomes" id="UP000027265"/>
    </source>
</evidence>
<dbReference type="PANTHER" id="PTHR14143:SF1">
    <property type="entry name" value="IRG-TYPE G DOMAIN-CONTAINING PROTEIN"/>
    <property type="match status" value="1"/>
</dbReference>
<evidence type="ECO:0000259" key="3">
    <source>
        <dbReference type="PROSITE" id="PS51716"/>
    </source>
</evidence>
<dbReference type="GO" id="GO:0005525">
    <property type="term" value="F:GTP binding"/>
    <property type="evidence" value="ECO:0007669"/>
    <property type="project" value="InterPro"/>
</dbReference>
<proteinExistence type="inferred from homology"/>
<reference evidence="5" key="1">
    <citation type="journal article" date="2014" name="Proc. Natl. Acad. Sci. U.S.A.">
        <title>Extensive sampling of basidiomycete genomes demonstrates inadequacy of the white-rot/brown-rot paradigm for wood decay fungi.</title>
        <authorList>
            <person name="Riley R."/>
            <person name="Salamov A.A."/>
            <person name="Brown D.W."/>
            <person name="Nagy L.G."/>
            <person name="Floudas D."/>
            <person name="Held B.W."/>
            <person name="Levasseur A."/>
            <person name="Lombard V."/>
            <person name="Morin E."/>
            <person name="Otillar R."/>
            <person name="Lindquist E.A."/>
            <person name="Sun H."/>
            <person name="LaButti K.M."/>
            <person name="Schmutz J."/>
            <person name="Jabbour D."/>
            <person name="Luo H."/>
            <person name="Baker S.E."/>
            <person name="Pisabarro A.G."/>
            <person name="Walton J.D."/>
            <person name="Blanchette R.A."/>
            <person name="Henrissat B."/>
            <person name="Martin F."/>
            <person name="Cullen D."/>
            <person name="Hibbett D.S."/>
            <person name="Grigoriev I.V."/>
        </authorList>
    </citation>
    <scope>NUCLEOTIDE SEQUENCE [LARGE SCALE GENOMIC DNA]</scope>
    <source>
        <strain evidence="5">MUCL 33604</strain>
    </source>
</reference>
<evidence type="ECO:0000256" key="1">
    <source>
        <dbReference type="ARBA" id="ARBA00005429"/>
    </source>
</evidence>
<dbReference type="InterPro" id="IPR027417">
    <property type="entry name" value="P-loop_NTPase"/>
</dbReference>
<protein>
    <recommendedName>
        <fullName evidence="3">IRG-type G domain-containing protein</fullName>
    </recommendedName>
</protein>